<evidence type="ECO:0000313" key="1">
    <source>
        <dbReference type="EMBL" id="MFC7362192.1"/>
    </source>
</evidence>
<protein>
    <submittedName>
        <fullName evidence="1">Uncharacterized protein</fullName>
    </submittedName>
</protein>
<proteinExistence type="predicted"/>
<dbReference type="RefSeq" id="WP_255892078.1">
    <property type="nucleotide sequence ID" value="NZ_JAFMZM010000005.1"/>
</dbReference>
<name>A0ABW2N8D3_9ACTN</name>
<keyword evidence="2" id="KW-1185">Reference proteome</keyword>
<comment type="caution">
    <text evidence="1">The sequence shown here is derived from an EMBL/GenBank/DDBJ whole genome shotgun (WGS) entry which is preliminary data.</text>
</comment>
<dbReference type="Proteomes" id="UP001596524">
    <property type="component" value="Unassembled WGS sequence"/>
</dbReference>
<dbReference type="EMBL" id="JBHTCH010000021">
    <property type="protein sequence ID" value="MFC7362192.1"/>
    <property type="molecule type" value="Genomic_DNA"/>
</dbReference>
<reference evidence="2" key="1">
    <citation type="journal article" date="2019" name="Int. J. Syst. Evol. Microbiol.">
        <title>The Global Catalogue of Microorganisms (GCM) 10K type strain sequencing project: providing services to taxonomists for standard genome sequencing and annotation.</title>
        <authorList>
            <consortium name="The Broad Institute Genomics Platform"/>
            <consortium name="The Broad Institute Genome Sequencing Center for Infectious Disease"/>
            <person name="Wu L."/>
            <person name="Ma J."/>
        </authorList>
    </citation>
    <scope>NUCLEOTIDE SEQUENCE [LARGE SCALE GENOMIC DNA]</scope>
    <source>
        <strain evidence="2">FCH27</strain>
    </source>
</reference>
<organism evidence="1 2">
    <name type="scientific">Nocardioides astragali</name>
    <dbReference type="NCBI Taxonomy" id="1776736"/>
    <lineage>
        <taxon>Bacteria</taxon>
        <taxon>Bacillati</taxon>
        <taxon>Actinomycetota</taxon>
        <taxon>Actinomycetes</taxon>
        <taxon>Propionibacteriales</taxon>
        <taxon>Nocardioidaceae</taxon>
        <taxon>Nocardioides</taxon>
    </lineage>
</organism>
<evidence type="ECO:0000313" key="2">
    <source>
        <dbReference type="Proteomes" id="UP001596524"/>
    </source>
</evidence>
<accession>A0ABW2N8D3</accession>
<gene>
    <name evidence="1" type="ORF">ACFQO6_18105</name>
</gene>
<sequence>MAQPSRRRRSPSQGACEVVHPVGRQTVQLADAGYARVVGAVVVDLTPENGRVPES</sequence>